<comment type="subcellular location">
    <subcellularLocation>
        <location evidence="1">Membrane</location>
        <topology evidence="1">Multi-pass membrane protein</topology>
    </subcellularLocation>
</comment>
<keyword evidence="6" id="KW-1185">Reference proteome</keyword>
<dbReference type="AlphaFoldDB" id="A0A9J5XDM7"/>
<dbReference type="Proteomes" id="UP000824120">
    <property type="component" value="Chromosome 9"/>
</dbReference>
<evidence type="ECO:0000256" key="2">
    <source>
        <dbReference type="ARBA" id="ARBA00022692"/>
    </source>
</evidence>
<evidence type="ECO:0000256" key="3">
    <source>
        <dbReference type="ARBA" id="ARBA00022989"/>
    </source>
</evidence>
<dbReference type="PANTHER" id="PTHR23423">
    <property type="entry name" value="ORGANIC SOLUTE TRANSPORTER-RELATED"/>
    <property type="match status" value="1"/>
</dbReference>
<dbReference type="Pfam" id="PF03619">
    <property type="entry name" value="Solute_trans_a"/>
    <property type="match status" value="1"/>
</dbReference>
<proteinExistence type="predicted"/>
<evidence type="ECO:0000256" key="4">
    <source>
        <dbReference type="ARBA" id="ARBA00023136"/>
    </source>
</evidence>
<evidence type="ECO:0000313" key="6">
    <source>
        <dbReference type="Proteomes" id="UP000824120"/>
    </source>
</evidence>
<dbReference type="GO" id="GO:0016020">
    <property type="term" value="C:membrane"/>
    <property type="evidence" value="ECO:0007669"/>
    <property type="project" value="UniProtKB-SubCell"/>
</dbReference>
<reference evidence="5 6" key="1">
    <citation type="submission" date="2020-09" db="EMBL/GenBank/DDBJ databases">
        <title>De no assembly of potato wild relative species, Solanum commersonii.</title>
        <authorList>
            <person name="Cho K."/>
        </authorList>
    </citation>
    <scope>NUCLEOTIDE SEQUENCE [LARGE SCALE GENOMIC DNA]</scope>
    <source>
        <strain evidence="5">LZ3.2</strain>
        <tissue evidence="5">Leaf</tissue>
    </source>
</reference>
<dbReference type="OrthoDB" id="5348404at2759"/>
<organism evidence="5 6">
    <name type="scientific">Solanum commersonii</name>
    <name type="common">Commerson's wild potato</name>
    <name type="synonym">Commerson's nightshade</name>
    <dbReference type="NCBI Taxonomy" id="4109"/>
    <lineage>
        <taxon>Eukaryota</taxon>
        <taxon>Viridiplantae</taxon>
        <taxon>Streptophyta</taxon>
        <taxon>Embryophyta</taxon>
        <taxon>Tracheophyta</taxon>
        <taxon>Spermatophyta</taxon>
        <taxon>Magnoliopsida</taxon>
        <taxon>eudicotyledons</taxon>
        <taxon>Gunneridae</taxon>
        <taxon>Pentapetalae</taxon>
        <taxon>asterids</taxon>
        <taxon>lamiids</taxon>
        <taxon>Solanales</taxon>
        <taxon>Solanaceae</taxon>
        <taxon>Solanoideae</taxon>
        <taxon>Solaneae</taxon>
        <taxon>Solanum</taxon>
    </lineage>
</organism>
<name>A0A9J5XDM7_SOLCO</name>
<accession>A0A9J5XDM7</accession>
<evidence type="ECO:0000313" key="5">
    <source>
        <dbReference type="EMBL" id="KAG5585318.1"/>
    </source>
</evidence>
<gene>
    <name evidence="5" type="ORF">H5410_045752</name>
</gene>
<evidence type="ECO:0000256" key="1">
    <source>
        <dbReference type="ARBA" id="ARBA00004141"/>
    </source>
</evidence>
<protein>
    <submittedName>
        <fullName evidence="5">Uncharacterized protein</fullName>
    </submittedName>
</protein>
<keyword evidence="3" id="KW-1133">Transmembrane helix</keyword>
<keyword evidence="2" id="KW-0812">Transmembrane</keyword>
<comment type="caution">
    <text evidence="5">The sequence shown here is derived from an EMBL/GenBank/DDBJ whole genome shotgun (WGS) entry which is preliminary data.</text>
</comment>
<sequence>MRYLPYSFQGYHFPPFKINILDEADSITHDARIVSLWNPKFYIACKILRNCYEAFTIYSFDSYLIDCLGGEQQVVELLKDESRKQIRQHFNTCILMFGITTIEFTSYTCTNTTTHPNLPVT</sequence>
<dbReference type="EMBL" id="JACXVP010000009">
    <property type="protein sequence ID" value="KAG5585318.1"/>
    <property type="molecule type" value="Genomic_DNA"/>
</dbReference>
<dbReference type="InterPro" id="IPR005178">
    <property type="entry name" value="Ostalpha/TMEM184C"/>
</dbReference>
<keyword evidence="4" id="KW-0472">Membrane</keyword>